<dbReference type="EMBL" id="WKPO01000016">
    <property type="protein sequence ID" value="MSB49434.1"/>
    <property type="molecule type" value="Genomic_DNA"/>
</dbReference>
<dbReference type="AlphaFoldDB" id="A0A6I2RQ86"/>
<protein>
    <submittedName>
        <fullName evidence="1">Uncharacterized protein</fullName>
    </submittedName>
</protein>
<dbReference type="Proteomes" id="UP000429811">
    <property type="component" value="Unassembled WGS sequence"/>
</dbReference>
<evidence type="ECO:0000313" key="2">
    <source>
        <dbReference type="Proteomes" id="UP000429811"/>
    </source>
</evidence>
<name>A0A6I2RQ86_FLAPL</name>
<proteinExistence type="predicted"/>
<accession>A0A6I2RQ86</accession>
<sequence length="63" mass="6909">MKGNRQGSLSRLIKRLFEAPLELQKVQQPVEKSFSTGWAAARNGCGGFSVPGRKLLIAFYRGG</sequence>
<gene>
    <name evidence="1" type="ORF">GKE90_12140</name>
</gene>
<evidence type="ECO:0000313" key="1">
    <source>
        <dbReference type="EMBL" id="MSB49434.1"/>
    </source>
</evidence>
<dbReference type="RefSeq" id="WP_173017517.1">
    <property type="nucleotide sequence ID" value="NZ_CP084007.1"/>
</dbReference>
<reference evidence="1 2" key="1">
    <citation type="journal article" date="2019" name="Nat. Med.">
        <title>A library of human gut bacterial isolates paired with longitudinal multiomics data enables mechanistic microbiome research.</title>
        <authorList>
            <person name="Poyet M."/>
            <person name="Groussin M."/>
            <person name="Gibbons S.M."/>
            <person name="Avila-Pacheco J."/>
            <person name="Jiang X."/>
            <person name="Kearney S.M."/>
            <person name="Perrotta A.R."/>
            <person name="Berdy B."/>
            <person name="Zhao S."/>
            <person name="Lieberman T.D."/>
            <person name="Swanson P.K."/>
            <person name="Smith M."/>
            <person name="Roesemann S."/>
            <person name="Alexander J.E."/>
            <person name="Rich S.A."/>
            <person name="Livny J."/>
            <person name="Vlamakis H."/>
            <person name="Clish C."/>
            <person name="Bullock K."/>
            <person name="Deik A."/>
            <person name="Scott J."/>
            <person name="Pierce K.A."/>
            <person name="Xavier R.J."/>
            <person name="Alm E.J."/>
        </authorList>
    </citation>
    <scope>NUCLEOTIDE SEQUENCE [LARGE SCALE GENOMIC DNA]</scope>
    <source>
        <strain evidence="1 2">BIOML-A5</strain>
    </source>
</reference>
<organism evidence="1 2">
    <name type="scientific">Flavonifractor plautii</name>
    <name type="common">Fusobacterium plautii</name>
    <dbReference type="NCBI Taxonomy" id="292800"/>
    <lineage>
        <taxon>Bacteria</taxon>
        <taxon>Bacillati</taxon>
        <taxon>Bacillota</taxon>
        <taxon>Clostridia</taxon>
        <taxon>Eubacteriales</taxon>
        <taxon>Oscillospiraceae</taxon>
        <taxon>Flavonifractor</taxon>
    </lineage>
</organism>
<comment type="caution">
    <text evidence="1">The sequence shown here is derived from an EMBL/GenBank/DDBJ whole genome shotgun (WGS) entry which is preliminary data.</text>
</comment>